<dbReference type="SMART" id="SM00896">
    <property type="entry name" value="FDX-ACB"/>
    <property type="match status" value="1"/>
</dbReference>
<evidence type="ECO:0000259" key="29">
    <source>
        <dbReference type="PROSITE" id="PS51447"/>
    </source>
</evidence>
<evidence type="ECO:0000256" key="7">
    <source>
        <dbReference type="ARBA" id="ARBA00022598"/>
    </source>
</evidence>
<comment type="caution">
    <text evidence="30">The sequence shown here is derived from an EMBL/GenBank/DDBJ whole genome shotgun (WGS) entry which is preliminary data.</text>
</comment>
<keyword evidence="15" id="KW-0238">DNA-binding</keyword>
<organism evidence="30 31">
    <name type="scientific">Rhodotorula toruloides</name>
    <name type="common">Yeast</name>
    <name type="synonym">Rhodosporidium toruloides</name>
    <dbReference type="NCBI Taxonomy" id="5286"/>
    <lineage>
        <taxon>Eukaryota</taxon>
        <taxon>Fungi</taxon>
        <taxon>Dikarya</taxon>
        <taxon>Basidiomycota</taxon>
        <taxon>Pucciniomycotina</taxon>
        <taxon>Microbotryomycetes</taxon>
        <taxon>Sporidiobolales</taxon>
        <taxon>Sporidiobolaceae</taxon>
        <taxon>Rhodotorula</taxon>
    </lineage>
</organism>
<dbReference type="GO" id="GO:0008270">
    <property type="term" value="F:zinc ion binding"/>
    <property type="evidence" value="ECO:0007669"/>
    <property type="project" value="InterPro"/>
</dbReference>
<dbReference type="GO" id="GO:0006094">
    <property type="term" value="P:gluconeogenesis"/>
    <property type="evidence" value="ECO:0007669"/>
    <property type="project" value="UniProtKB-KW"/>
</dbReference>
<dbReference type="GO" id="GO:0005759">
    <property type="term" value="C:mitochondrial matrix"/>
    <property type="evidence" value="ECO:0007669"/>
    <property type="project" value="UniProtKB-SubCell"/>
</dbReference>
<dbReference type="CDD" id="cd00130">
    <property type="entry name" value="PAS"/>
    <property type="match status" value="1"/>
</dbReference>
<dbReference type="PROSITE" id="PS50862">
    <property type="entry name" value="AA_TRNA_LIGASE_II"/>
    <property type="match status" value="1"/>
</dbReference>
<dbReference type="PANTHER" id="PTHR47659">
    <property type="entry name" value="ZN(II)2CYS6 TRANSCRIPTION FACTOR (EUROFUNG)-RELATED"/>
    <property type="match status" value="1"/>
</dbReference>
<evidence type="ECO:0000256" key="21">
    <source>
        <dbReference type="ARBA" id="ARBA00031194"/>
    </source>
</evidence>
<feature type="domain" description="FDX-ACB" evidence="29">
    <location>
        <begin position="387"/>
        <end position="484"/>
    </location>
</feature>
<keyword evidence="14" id="KW-0805">Transcription regulation</keyword>
<keyword evidence="18" id="KW-0010">Activator</keyword>
<feature type="region of interest" description="Disordered" evidence="25">
    <location>
        <begin position="538"/>
        <end position="751"/>
    </location>
</feature>
<evidence type="ECO:0000256" key="24">
    <source>
        <dbReference type="ARBA" id="ARBA00073229"/>
    </source>
</evidence>
<evidence type="ECO:0000256" key="2">
    <source>
        <dbReference type="ARBA" id="ARBA00004305"/>
    </source>
</evidence>
<feature type="compositionally biased region" description="Polar residues" evidence="25">
    <location>
        <begin position="607"/>
        <end position="625"/>
    </location>
</feature>
<dbReference type="GO" id="GO:0005634">
    <property type="term" value="C:nucleus"/>
    <property type="evidence" value="ECO:0007669"/>
    <property type="project" value="UniProtKB-SubCell"/>
</dbReference>
<keyword evidence="17" id="KW-0030">Aminoacyl-tRNA synthetase</keyword>
<dbReference type="InterPro" id="IPR000014">
    <property type="entry name" value="PAS"/>
</dbReference>
<keyword evidence="20" id="KW-0539">Nucleus</keyword>
<dbReference type="SUPFAM" id="SSF54991">
    <property type="entry name" value="Anticodon-binding domain of PheRS"/>
    <property type="match status" value="1"/>
</dbReference>
<dbReference type="GO" id="GO:0009267">
    <property type="term" value="P:cellular response to starvation"/>
    <property type="evidence" value="ECO:0007669"/>
    <property type="project" value="TreeGrafter"/>
</dbReference>
<proteinExistence type="inferred from homology"/>
<evidence type="ECO:0000256" key="8">
    <source>
        <dbReference type="ARBA" id="ARBA00022723"/>
    </source>
</evidence>
<feature type="compositionally biased region" description="Pro residues" evidence="25">
    <location>
        <begin position="678"/>
        <end position="687"/>
    </location>
</feature>
<evidence type="ECO:0000259" key="26">
    <source>
        <dbReference type="PROSITE" id="PS50048"/>
    </source>
</evidence>
<evidence type="ECO:0000256" key="4">
    <source>
        <dbReference type="ARBA" id="ARBA00010855"/>
    </source>
</evidence>
<comment type="similarity">
    <text evidence="4">Belongs to the ERT1/acuK family.</text>
</comment>
<sequence>MLAPRLAGAQAARQSLKCSCRAAYTTRAALARPGHAALTPSPLPRFHAPSARSTLRSFAHSYSVRTTPPDPIVVEGATYPRDAFTNVTPTILSKLPRRLHLSPSHPIGILRTLIEKHFASFKHLNSLSPIVTVQQNFDDLGFPADHPGRALTDSYYLNQKHMLRTHTSAHEVDSFRSGLEQFLLTADVYRRDEIDRSHYPVFHQMEGCSVFDPSTGAIERLEKENEEMRAALKAANIVIEDETGEETLTNPYQAEHDPRVARVIAEHLKNNLNGLVLKLFGGRASQGGEPLRVRWIEATFPWTAPSYEVEVMFNGKWLEILGCGVVRQTALDRSGVGHKQGWAFGLGLERIAMVLFSIPDIRLFWSQDARFLSQFREGEITTFKPYSKYPECYKDITFWVPAKGETVKEWHENDFMELVRDEGGDLVESVQLIDEFTHPKTGRKSRCYRLNYRSMDRSLSNEEVNRIQDRVIERVTGEMGVEVRLVAKVYANSPVLSPFLQLESSPPRLRIPQQQAPETDTTAESYEVYYRDKVDAFASPLPRPHTTRQPAQHPSLPPHFSSRIVLDSAPIQPHNDSSRDMAMSASPADSAGGGGGGMSGDGLPGFFTSNRPAGTTASRYPTSESFLPPIQPAPAPTTSTGRGGATLLSDEEDETDSTPGATYVPPSSVHSHSLFVPPLQPIAPAPPRGGSVKPRAGSVASSVGTPGGSSKEKGKAKADGEKAVAGGKKASGKGGKRGQQVGPDGKPVPKKKKAGRACAACQKAHLTCDDARPCARCVKKGCPEDCVDGARKKAKYLQEIPDELLERGRQHPPGTGPPAATTPVPTGSPTFSAAEAGPSQPMLAGVSQPTLTTEPQSQPFFDFSSAPPVPSTSAPAAYDPSSFFSFPSISAATPTATSTSLANLFNDSTQFGSEAAGFEYAILNAMLNGNGFATDTNTKPALVGMNGVDEGFKQGREDPMLLDSGVAGPSLAAGEGVTPNGMAGTPFGDATDGAYGNTKAQQPGALTGEEAYRSVTKPYPYAQSYHFLVKHLKERFEKNDILRIIRALATFRPSLIALQMPLTEEDETFVERTFQRTLVELNKLISFSGTPTVVWRRTGEICLVGTEFCLLTGWKREELVGKKYIFELFDTASVVEYYESFAKHAFESTATSITMQCVVLAPDGRPVPCAFCFSVRRDLFSCPFLVIGSFLPILV</sequence>
<comment type="function">
    <text evidence="23">Is responsible for the charging of tRNA(Phe) with phenylalanine in mitochondrial translation.</text>
</comment>
<dbReference type="PROSITE" id="PS50048">
    <property type="entry name" value="ZN2_CY6_FUNGAL_2"/>
    <property type="match status" value="1"/>
</dbReference>
<evidence type="ECO:0000256" key="15">
    <source>
        <dbReference type="ARBA" id="ARBA00023125"/>
    </source>
</evidence>
<evidence type="ECO:0000256" key="9">
    <source>
        <dbReference type="ARBA" id="ARBA00022741"/>
    </source>
</evidence>
<feature type="compositionally biased region" description="Basic and acidic residues" evidence="25">
    <location>
        <begin position="710"/>
        <end position="722"/>
    </location>
</feature>
<dbReference type="CDD" id="cd00496">
    <property type="entry name" value="PheRS_alpha_core"/>
    <property type="match status" value="1"/>
</dbReference>
<comment type="catalytic activity">
    <reaction evidence="22">
        <text>tRNA(Phe) + L-phenylalanine + ATP = L-phenylalanyl-tRNA(Phe) + AMP + diphosphate + H(+)</text>
        <dbReference type="Rhea" id="RHEA:19413"/>
        <dbReference type="Rhea" id="RHEA-COMP:9668"/>
        <dbReference type="Rhea" id="RHEA-COMP:9699"/>
        <dbReference type="ChEBI" id="CHEBI:15378"/>
        <dbReference type="ChEBI" id="CHEBI:30616"/>
        <dbReference type="ChEBI" id="CHEBI:33019"/>
        <dbReference type="ChEBI" id="CHEBI:58095"/>
        <dbReference type="ChEBI" id="CHEBI:78442"/>
        <dbReference type="ChEBI" id="CHEBI:78531"/>
        <dbReference type="ChEBI" id="CHEBI:456215"/>
        <dbReference type="EC" id="6.1.1.20"/>
    </reaction>
</comment>
<dbReference type="GO" id="GO:0004826">
    <property type="term" value="F:phenylalanine-tRNA ligase activity"/>
    <property type="evidence" value="ECO:0007669"/>
    <property type="project" value="UniProtKB-EC"/>
</dbReference>
<dbReference type="FunFam" id="3.30.930.10:FF:000053">
    <property type="entry name" value="Phenylalanyl-tRNA synthetase mitochondrial"/>
    <property type="match status" value="1"/>
</dbReference>
<name>A0A511KBT6_RHOTO</name>
<dbReference type="Proteomes" id="UP000321518">
    <property type="component" value="Unassembled WGS sequence"/>
</dbReference>
<dbReference type="SUPFAM" id="SSF55785">
    <property type="entry name" value="PYP-like sensor domain (PAS domain)"/>
    <property type="match status" value="1"/>
</dbReference>
<evidence type="ECO:0000313" key="30">
    <source>
        <dbReference type="EMBL" id="GEM07792.1"/>
    </source>
</evidence>
<keyword evidence="8" id="KW-0479">Metal-binding</keyword>
<evidence type="ECO:0000256" key="20">
    <source>
        <dbReference type="ARBA" id="ARBA00023242"/>
    </source>
</evidence>
<evidence type="ECO:0000256" key="12">
    <source>
        <dbReference type="ARBA" id="ARBA00022917"/>
    </source>
</evidence>
<dbReference type="InterPro" id="IPR056751">
    <property type="entry name" value="PAS_13"/>
</dbReference>
<keyword evidence="9" id="KW-0547">Nucleotide-binding</keyword>
<keyword evidence="7" id="KW-0436">Ligase</keyword>
<evidence type="ECO:0000256" key="17">
    <source>
        <dbReference type="ARBA" id="ARBA00023146"/>
    </source>
</evidence>
<dbReference type="PANTHER" id="PTHR47659:SF1">
    <property type="entry name" value="TRANSCRIPTION ACTIVATOR OF GLUCONEOGENESIS ERT1"/>
    <property type="match status" value="1"/>
</dbReference>
<keyword evidence="12" id="KW-0648">Protein biosynthesis</keyword>
<dbReference type="OrthoDB" id="4457at2759"/>
<dbReference type="InterPro" id="IPR045864">
    <property type="entry name" value="aa-tRNA-synth_II/BPL/LPL"/>
</dbReference>
<evidence type="ECO:0000256" key="25">
    <source>
        <dbReference type="SAM" id="MobiDB-lite"/>
    </source>
</evidence>
<dbReference type="PROSITE" id="PS50112">
    <property type="entry name" value="PAS"/>
    <property type="match status" value="1"/>
</dbReference>
<dbReference type="GO" id="GO:0006432">
    <property type="term" value="P:phenylalanyl-tRNA aminoacylation"/>
    <property type="evidence" value="ECO:0007669"/>
    <property type="project" value="InterPro"/>
</dbReference>
<dbReference type="InterPro" id="IPR006195">
    <property type="entry name" value="aa-tRNA-synth_II"/>
</dbReference>
<dbReference type="Pfam" id="PF24990">
    <property type="entry name" value="PAS_13"/>
    <property type="match status" value="1"/>
</dbReference>
<evidence type="ECO:0000256" key="10">
    <source>
        <dbReference type="ARBA" id="ARBA00022833"/>
    </source>
</evidence>
<accession>A0A511KBT6</accession>
<keyword evidence="6" id="KW-0312">Gluconeogenesis</keyword>
<feature type="domain" description="Zn(2)-C6 fungal-type" evidence="26">
    <location>
        <begin position="757"/>
        <end position="788"/>
    </location>
</feature>
<dbReference type="SMART" id="SM00066">
    <property type="entry name" value="GAL4"/>
    <property type="match status" value="1"/>
</dbReference>
<comment type="subcellular location">
    <subcellularLocation>
        <location evidence="2">Mitochondrion matrix</location>
    </subcellularLocation>
    <subcellularLocation>
        <location evidence="1">Nucleus</location>
    </subcellularLocation>
</comment>
<dbReference type="NCBIfam" id="TIGR00469">
    <property type="entry name" value="pheS_mito"/>
    <property type="match status" value="1"/>
</dbReference>
<dbReference type="GO" id="GO:0000049">
    <property type="term" value="F:tRNA binding"/>
    <property type="evidence" value="ECO:0007669"/>
    <property type="project" value="InterPro"/>
</dbReference>
<dbReference type="FunFam" id="3.30.70.380:FF:000002">
    <property type="entry name" value="phenylalanine--tRNA ligase, mitochondrial"/>
    <property type="match status" value="1"/>
</dbReference>
<evidence type="ECO:0000256" key="5">
    <source>
        <dbReference type="ARBA" id="ARBA00012814"/>
    </source>
</evidence>
<evidence type="ECO:0000256" key="11">
    <source>
        <dbReference type="ARBA" id="ARBA00022840"/>
    </source>
</evidence>
<dbReference type="InterPro" id="IPR005121">
    <property type="entry name" value="Fdx_antiC-bd"/>
</dbReference>
<feature type="compositionally biased region" description="Low complexity" evidence="25">
    <location>
        <begin position="580"/>
        <end position="590"/>
    </location>
</feature>
<evidence type="ECO:0000256" key="19">
    <source>
        <dbReference type="ARBA" id="ARBA00023163"/>
    </source>
</evidence>
<dbReference type="Gene3D" id="3.30.70.380">
    <property type="entry name" value="Ferrodoxin-fold anticodon-binding domain"/>
    <property type="match status" value="1"/>
</dbReference>
<dbReference type="EC" id="6.1.1.20" evidence="5"/>
<evidence type="ECO:0000259" key="28">
    <source>
        <dbReference type="PROSITE" id="PS50862"/>
    </source>
</evidence>
<dbReference type="PROSITE" id="PS51447">
    <property type="entry name" value="FDX_ACB"/>
    <property type="match status" value="1"/>
</dbReference>
<evidence type="ECO:0000256" key="13">
    <source>
        <dbReference type="ARBA" id="ARBA00022946"/>
    </source>
</evidence>
<evidence type="ECO:0000259" key="27">
    <source>
        <dbReference type="PROSITE" id="PS50112"/>
    </source>
</evidence>
<keyword evidence="16" id="KW-0496">Mitochondrion</keyword>
<keyword evidence="11" id="KW-0067">ATP-binding</keyword>
<dbReference type="InterPro" id="IPR002319">
    <property type="entry name" value="Phenylalanyl-tRNA_Synthase"/>
</dbReference>
<keyword evidence="10" id="KW-0862">Zinc</keyword>
<dbReference type="SUPFAM" id="SSF55681">
    <property type="entry name" value="Class II aaRS and biotin synthetases"/>
    <property type="match status" value="1"/>
</dbReference>
<dbReference type="GO" id="GO:0000981">
    <property type="term" value="F:DNA-binding transcription factor activity, RNA polymerase II-specific"/>
    <property type="evidence" value="ECO:0007669"/>
    <property type="project" value="InterPro"/>
</dbReference>
<dbReference type="CDD" id="cd00067">
    <property type="entry name" value="GAL4"/>
    <property type="match status" value="1"/>
</dbReference>
<feature type="compositionally biased region" description="Low complexity" evidence="25">
    <location>
        <begin position="817"/>
        <end position="830"/>
    </location>
</feature>
<comment type="similarity">
    <text evidence="3">Belongs to the class-II aminoacyl-tRNA synthetase family.</text>
</comment>
<dbReference type="Gene3D" id="3.30.450.20">
    <property type="entry name" value="PAS domain"/>
    <property type="match status" value="1"/>
</dbReference>
<dbReference type="AlphaFoldDB" id="A0A511KBT6"/>
<dbReference type="EMBL" id="BJWK01000004">
    <property type="protein sequence ID" value="GEM07792.1"/>
    <property type="molecule type" value="Genomic_DNA"/>
</dbReference>
<feature type="compositionally biased region" description="Gly residues" evidence="25">
    <location>
        <begin position="591"/>
        <end position="603"/>
    </location>
</feature>
<gene>
    <name evidence="30" type="ORF">Rt10032_c04g1809</name>
</gene>
<evidence type="ECO:0000256" key="22">
    <source>
        <dbReference type="ARBA" id="ARBA00049255"/>
    </source>
</evidence>
<keyword evidence="19" id="KW-0804">Transcription</keyword>
<dbReference type="Gene3D" id="3.30.930.10">
    <property type="entry name" value="Bira Bifunctional Protein, Domain 2"/>
    <property type="match status" value="1"/>
</dbReference>
<keyword evidence="13" id="KW-0809">Transit peptide</keyword>
<evidence type="ECO:0000256" key="14">
    <source>
        <dbReference type="ARBA" id="ARBA00023015"/>
    </source>
</evidence>
<evidence type="ECO:0000256" key="23">
    <source>
        <dbReference type="ARBA" id="ARBA00057761"/>
    </source>
</evidence>
<feature type="domain" description="PAS" evidence="27">
    <location>
        <begin position="1077"/>
        <end position="1149"/>
    </location>
</feature>
<evidence type="ECO:0000256" key="6">
    <source>
        <dbReference type="ARBA" id="ARBA00022432"/>
    </source>
</evidence>
<feature type="region of interest" description="Disordered" evidence="25">
    <location>
        <begin position="806"/>
        <end position="874"/>
    </location>
</feature>
<evidence type="ECO:0000256" key="1">
    <source>
        <dbReference type="ARBA" id="ARBA00004123"/>
    </source>
</evidence>
<dbReference type="InterPro" id="IPR050335">
    <property type="entry name" value="ERT1_acuK_gluconeogen_tf"/>
</dbReference>
<protein>
    <recommendedName>
        <fullName evidence="24">Phenylalanine--tRNA ligase, mitochondrial</fullName>
        <ecNumber evidence="5">6.1.1.20</ecNumber>
    </recommendedName>
    <alternativeName>
        <fullName evidence="21">Phenylalanyl-tRNA synthetase</fullName>
    </alternativeName>
</protein>
<evidence type="ECO:0000313" key="31">
    <source>
        <dbReference type="Proteomes" id="UP000321518"/>
    </source>
</evidence>
<dbReference type="GO" id="GO:0005524">
    <property type="term" value="F:ATP binding"/>
    <property type="evidence" value="ECO:0007669"/>
    <property type="project" value="UniProtKB-KW"/>
</dbReference>
<reference evidence="30 31" key="1">
    <citation type="submission" date="2019-07" db="EMBL/GenBank/DDBJ databases">
        <title>Rhodotorula toruloides NBRC10032 genome sequencing.</title>
        <authorList>
            <person name="Shida Y."/>
            <person name="Takaku H."/>
            <person name="Ogasawara W."/>
            <person name="Mori K."/>
        </authorList>
    </citation>
    <scope>NUCLEOTIDE SEQUENCE [LARGE SCALE GENOMIC DNA]</scope>
    <source>
        <strain evidence="30 31">NBRC10032</strain>
    </source>
</reference>
<dbReference type="InterPro" id="IPR036690">
    <property type="entry name" value="Fdx_antiC-bd_sf"/>
</dbReference>
<feature type="domain" description="Aminoacyl-transfer RNA synthetases class-II family profile" evidence="28">
    <location>
        <begin position="110"/>
        <end position="385"/>
    </location>
</feature>
<dbReference type="InterPro" id="IPR035965">
    <property type="entry name" value="PAS-like_dom_sf"/>
</dbReference>
<feature type="compositionally biased region" description="Polar residues" evidence="25">
    <location>
        <begin position="847"/>
        <end position="859"/>
    </location>
</feature>
<dbReference type="InterPro" id="IPR004530">
    <property type="entry name" value="Phe-tRNA-synth_IIc_mito"/>
</dbReference>
<evidence type="ECO:0000256" key="16">
    <source>
        <dbReference type="ARBA" id="ARBA00023128"/>
    </source>
</evidence>
<evidence type="ECO:0000256" key="18">
    <source>
        <dbReference type="ARBA" id="ARBA00023159"/>
    </source>
</evidence>
<evidence type="ECO:0000256" key="3">
    <source>
        <dbReference type="ARBA" id="ARBA00008226"/>
    </source>
</evidence>
<dbReference type="Pfam" id="PF01409">
    <property type="entry name" value="tRNA-synt_2d"/>
    <property type="match status" value="2"/>
</dbReference>
<dbReference type="InterPro" id="IPR001138">
    <property type="entry name" value="Zn2Cys6_DnaBD"/>
</dbReference>
<dbReference type="GO" id="GO:0000977">
    <property type="term" value="F:RNA polymerase II transcription regulatory region sequence-specific DNA binding"/>
    <property type="evidence" value="ECO:0007669"/>
    <property type="project" value="TreeGrafter"/>
</dbReference>
<dbReference type="Pfam" id="PF03147">
    <property type="entry name" value="FDX-ACB"/>
    <property type="match status" value="1"/>
</dbReference>